<reference evidence="1 2" key="1">
    <citation type="submission" date="2017-11" db="EMBL/GenBank/DDBJ databases">
        <title>De-novo sequencing of pomegranate (Punica granatum L.) genome.</title>
        <authorList>
            <person name="Akparov Z."/>
            <person name="Amiraslanov A."/>
            <person name="Hajiyeva S."/>
            <person name="Abbasov M."/>
            <person name="Kaur K."/>
            <person name="Hamwieh A."/>
            <person name="Solovyev V."/>
            <person name="Salamov A."/>
            <person name="Braich B."/>
            <person name="Kosarev P."/>
            <person name="Mahmoud A."/>
            <person name="Hajiyev E."/>
            <person name="Babayeva S."/>
            <person name="Izzatullayeva V."/>
            <person name="Mammadov A."/>
            <person name="Mammadov A."/>
            <person name="Sharifova S."/>
            <person name="Ojaghi J."/>
            <person name="Eynullazada K."/>
            <person name="Bayramov B."/>
            <person name="Abdulazimova A."/>
            <person name="Shahmuradov I."/>
        </authorList>
    </citation>
    <scope>NUCLEOTIDE SEQUENCE [LARGE SCALE GENOMIC DNA]</scope>
    <source>
        <strain evidence="2">cv. AG2017</strain>
        <tissue evidence="1">Leaf</tissue>
    </source>
</reference>
<keyword evidence="2" id="KW-1185">Reference proteome</keyword>
<evidence type="ECO:0000313" key="2">
    <source>
        <dbReference type="Proteomes" id="UP000233551"/>
    </source>
</evidence>
<proteinExistence type="predicted"/>
<dbReference type="Proteomes" id="UP000233551">
    <property type="component" value="Unassembled WGS sequence"/>
</dbReference>
<dbReference type="AlphaFoldDB" id="A0A2I0KZN4"/>
<name>A0A2I0KZN4_PUNGR</name>
<organism evidence="1 2">
    <name type="scientific">Punica granatum</name>
    <name type="common">Pomegranate</name>
    <dbReference type="NCBI Taxonomy" id="22663"/>
    <lineage>
        <taxon>Eukaryota</taxon>
        <taxon>Viridiplantae</taxon>
        <taxon>Streptophyta</taxon>
        <taxon>Embryophyta</taxon>
        <taxon>Tracheophyta</taxon>
        <taxon>Spermatophyta</taxon>
        <taxon>Magnoliopsida</taxon>
        <taxon>eudicotyledons</taxon>
        <taxon>Gunneridae</taxon>
        <taxon>Pentapetalae</taxon>
        <taxon>rosids</taxon>
        <taxon>malvids</taxon>
        <taxon>Myrtales</taxon>
        <taxon>Lythraceae</taxon>
        <taxon>Punica</taxon>
    </lineage>
</organism>
<evidence type="ECO:0000313" key="1">
    <source>
        <dbReference type="EMBL" id="PKI73911.1"/>
    </source>
</evidence>
<protein>
    <submittedName>
        <fullName evidence="1">Uncharacterized protein</fullName>
    </submittedName>
</protein>
<dbReference type="EMBL" id="PGOL01000248">
    <property type="protein sequence ID" value="PKI73911.1"/>
    <property type="molecule type" value="Genomic_DNA"/>
</dbReference>
<accession>A0A2I0KZN4</accession>
<sequence>MATEATTAFKVMNQEFVKLDRFDGTNFNRWKDEMLFLLTVLNVVYVLDHNLQPSEDPTPDATPEEIAKVAELNKKREDDKFTCR</sequence>
<comment type="caution">
    <text evidence="1">The sequence shown here is derived from an EMBL/GenBank/DDBJ whole genome shotgun (WGS) entry which is preliminary data.</text>
</comment>
<gene>
    <name evidence="1" type="ORF">CRG98_005699</name>
</gene>